<dbReference type="VEuPathDB" id="PiroplasmaDB:BBBOND_0000610"/>
<feature type="transmembrane region" description="Helical" evidence="1">
    <location>
        <begin position="1691"/>
        <end position="1712"/>
    </location>
</feature>
<sequence length="1753" mass="196974">MKHAKDSDNVDQPKNVFTKQQITDMKNKCIASHSRRYDDATKKALDGIKERQKQLDELKKKLEAFIGKDNSAEECKNLLENLCDGLETFLGFNPSSKGYTGNGIVYSDLDRLCDAVMGFLSGVLEAVKDENEVTTYDQYISGEDKKLKSVLDTLNNNIGSGRHGLVASVAEVKGWLEGYETQIKAYNAGVTSTLDRLKYNINDDLSSINERKSLADQHDSWKSSVTKYASNIKQAKIASTNLDNKLKNDLEVPLRNISSVLVFMKKSAESTDLRSQAATLDDDVVKIENEIITQIEIRSQGIRDKLHDEFCEMEAKIRTLNDTRKERIKVMKQAIREFRRLIDVHFGDYRDSYKKKIMKTFIDIKTLLSNVNKTEALTGAKDGNSWLKQKVVKIREELEATGAELARYLKNATNLIQAAERLRLEAETKATDAYDKLKLHSTLDKKIGEIVLAKGNITAAPGAAKTKLKSLVEHITKAVGKLDEKIKDDLADLKLEVRSGIASYVTGLVDKIVEAAGKASLGSISASNSGVEFLKSAEGIKDKGSLGKALNYIVNNGNTNREQTYLEAGLYYLKRTKDEWNKIVNRKINITSDLSKDLKDAASQAFLEADTDATNVKKLMHAYNIHVTDHQNNTLATAIADLEKYALTEMTSIVTSKTTEIGKAIGEVRTEVNAIKDILRSDKNHDVIHTLKQLHDTIGQHDTKAGDDSLGKLMIKMDKLQQADLSESLAGRIQKAILGVIDNVNMLELVPEDIEEKRKEVGNLVDDLKAGLSHNISNVIKVIIDTDTALDAATEELHKRVLSARQTLQGYITRVQVDISDELKHIFKSLTAEVRRLYAKRHEAYLKELQKIVQAALADAAVIIDANLKSGVKGLMRWMKGEIDYYGIERSPNKLEYLDRSIRSSSNGREKLKNLSDAFKTYLNTFYEYIKFEVTDATKTVTNPPPTVPPTDPANKLTKIKTNFDKLLTHSSNSNDSKKYNYDNDFVKLRESLSTSLHHLSPSAFANPRHPELLDAVRAGLQGFVKEMERVYVNGYDGGEDIIIVDARNQKVTDDGKKCAKVCLTLFSTLHHVLSVLRKYCYRTCKYMQINKSTELGSFFSKQGYCISDRGEQNGELQDKISMQGTKVHSLLAGQLNTVYNSNKGFKNALEKLNDYLTDYYQVRHISTFTAKRRPCNVFEMLCWLSGLPCNAVYEDMLSGAVSDLFEDPSKQVAVEDEGHEITVSDMRQDSIPAHPYNMSYDDTQKAITRLCSKSYDVLARILGTGDAYSMYAVDYCSNALNLHYPPKGEDCLHLLLDVLHRLLPSLRFLYRQCGVRAAYYGWADCHYGKQVGCANWPCKDHPTNKAACEPNGQATCQANSQPNCRPTSPLMSYLNDCLPGHLPHQLRTIGCKTECATCPKSKPGMSCLVPLGFRRFSGQSRTGKELCDTLENFFSNSYITTLFCLMPKPPSTLAEHMSFAMNYFGKWQTDTSRNINGLQVAFEKSMKKLSIHQVEDASNLRSALRDIYGTKHNNEPSKLSSHQDSKHADLWSVCLPNETKPCSDLKHQCAPYISSTSSDAYNYLAEKHSDLYLSWAIYLPWTFYSCLKSLLDAFQQIDCGSSGCTKCSCKPGTHGVELNCTCNALISCRGVTPTFYQYGFTFGYTKSIYGTDRKYCRNFNTQLSNVLKSDYFTKLFEECDNFLWIIRAPFSYLVLTLWLLSFLYLIHIMVIRLDLLHIKSHLHSPSSHRIAAQSLLAAGRVNKLNRVFYLQP</sequence>
<dbReference type="EMBL" id="LK054868">
    <property type="protein sequence ID" value="CDR71411.1"/>
    <property type="molecule type" value="Genomic_DNA"/>
</dbReference>
<keyword evidence="1" id="KW-0812">Transmembrane</keyword>
<proteinExistence type="predicted"/>
<reference evidence="2" key="1">
    <citation type="journal article" date="2014" name="Nucleic Acids Res.">
        <title>The evolutionary dynamics of variant antigen genes in Babesia reveal a history of genomic innovation underlying host-parasite interaction.</title>
        <authorList>
            <person name="Jackson A.P."/>
            <person name="Otto T.D."/>
            <person name="Darby A."/>
            <person name="Ramaprasad A."/>
            <person name="Xia D."/>
            <person name="Echaide I.E."/>
            <person name="Farber M."/>
            <person name="Gahlot S."/>
            <person name="Gamble J."/>
            <person name="Gupta D."/>
            <person name="Gupta Y."/>
            <person name="Jackson L."/>
            <person name="Malandrin L."/>
            <person name="Malas T.B."/>
            <person name="Moussa E."/>
            <person name="Nair M."/>
            <person name="Reid AJ."/>
            <person name="Sanders M."/>
            <person name="Sharma J."/>
            <person name="Tracey A."/>
            <person name="Quail M.A."/>
            <person name="Weir W."/>
            <person name="Wastling J.M."/>
            <person name="Hall N."/>
            <person name="Willadsen P."/>
            <person name="Lingelbach K."/>
            <person name="Shiels B."/>
            <person name="Tait A."/>
            <person name="Berriman M."/>
            <person name="Allred D.R."/>
            <person name="Pain A."/>
        </authorList>
    </citation>
    <scope>NUCLEOTIDE SEQUENCE</scope>
    <source>
        <strain evidence="2">Bond</strain>
    </source>
</reference>
<protein>
    <recommendedName>
        <fullName evidence="3">C3H1-type domain-containing protein</fullName>
    </recommendedName>
</protein>
<dbReference type="OrthoDB" id="367141at2759"/>
<organism evidence="2">
    <name type="scientific">Babesia bigemina</name>
    <dbReference type="NCBI Taxonomy" id="5866"/>
    <lineage>
        <taxon>Eukaryota</taxon>
        <taxon>Sar</taxon>
        <taxon>Alveolata</taxon>
        <taxon>Apicomplexa</taxon>
        <taxon>Aconoidasida</taxon>
        <taxon>Piroplasmida</taxon>
        <taxon>Babesiidae</taxon>
        <taxon>Babesia</taxon>
    </lineage>
</organism>
<dbReference type="KEGG" id="bbig:BBBOND_0000610"/>
<keyword evidence="1" id="KW-1133">Transmembrane helix</keyword>
<dbReference type="RefSeq" id="XP_012770361.1">
    <property type="nucleotide sequence ID" value="XM_012914907.1"/>
</dbReference>
<evidence type="ECO:0000313" key="2">
    <source>
        <dbReference type="EMBL" id="CDR71411.1"/>
    </source>
</evidence>
<dbReference type="GeneID" id="24561638"/>
<evidence type="ECO:0008006" key="3">
    <source>
        <dbReference type="Google" id="ProtNLM"/>
    </source>
</evidence>
<evidence type="ECO:0000256" key="1">
    <source>
        <dbReference type="SAM" id="Phobius"/>
    </source>
</evidence>
<gene>
    <name evidence="2" type="ORF">BBBOND_0000610</name>
</gene>
<accession>A0A061BS80</accession>
<reference evidence="2" key="2">
    <citation type="submission" date="2014-06" db="EMBL/GenBank/DDBJ databases">
        <authorList>
            <person name="Aslett M."/>
            <person name="De Silva Nishadi"/>
        </authorList>
    </citation>
    <scope>NUCLEOTIDE SEQUENCE</scope>
    <source>
        <strain evidence="2">Bond</strain>
    </source>
</reference>
<keyword evidence="1" id="KW-0472">Membrane</keyword>
<name>A0A061BS80_BABBI</name>